<dbReference type="PROSITE" id="PS50893">
    <property type="entry name" value="ABC_TRANSPORTER_2"/>
    <property type="match status" value="1"/>
</dbReference>
<dbReference type="AlphaFoldDB" id="A0A7R7DTY8"/>
<feature type="transmembrane region" description="Helical" evidence="11">
    <location>
        <begin position="68"/>
        <end position="86"/>
    </location>
</feature>
<feature type="domain" description="ABC transporter" evidence="12">
    <location>
        <begin position="386"/>
        <end position="620"/>
    </location>
</feature>
<dbReference type="SUPFAM" id="SSF52540">
    <property type="entry name" value="P-loop containing nucleoside triphosphate hydrolases"/>
    <property type="match status" value="1"/>
</dbReference>
<name>A0A7R7DTY8_9ACTN</name>
<evidence type="ECO:0000313" key="14">
    <source>
        <dbReference type="EMBL" id="BCJ37809.1"/>
    </source>
</evidence>
<evidence type="ECO:0000256" key="10">
    <source>
        <dbReference type="SAM" id="MobiDB-lite"/>
    </source>
</evidence>
<feature type="transmembrane region" description="Helical" evidence="11">
    <location>
        <begin position="27"/>
        <end position="48"/>
    </location>
</feature>
<evidence type="ECO:0000256" key="2">
    <source>
        <dbReference type="ARBA" id="ARBA00022448"/>
    </source>
</evidence>
<evidence type="ECO:0000313" key="15">
    <source>
        <dbReference type="Proteomes" id="UP000611640"/>
    </source>
</evidence>
<dbReference type="PANTHER" id="PTHR43394">
    <property type="entry name" value="ATP-DEPENDENT PERMEASE MDL1, MITOCHONDRIAL"/>
    <property type="match status" value="1"/>
</dbReference>
<dbReference type="InterPro" id="IPR039421">
    <property type="entry name" value="Type_1_exporter"/>
</dbReference>
<dbReference type="InterPro" id="IPR027417">
    <property type="entry name" value="P-loop_NTPase"/>
</dbReference>
<keyword evidence="5 11" id="KW-0812">Transmembrane</keyword>
<keyword evidence="6" id="KW-0547">Nucleotide-binding</keyword>
<dbReference type="PANTHER" id="PTHR43394:SF1">
    <property type="entry name" value="ATP-BINDING CASSETTE SUB-FAMILY B MEMBER 10, MITOCHONDRIAL"/>
    <property type="match status" value="1"/>
</dbReference>
<sequence>MTVQLPVATPAQVRRYARTLARRHPKALVTALVLHALAAVAGLGAPRLLGNLVQAVQDGTTRVTVDKVALAIAAFVIGQSVLTRFARLVSFRLGERVLAELREEFVRRVLSLPLSTVERAGTGDLLTRTSRDVDALARTVRFAAPETLIALVTTVLTLGALALVGPLVALPCLIAVPILWVSTRWYLRRATAGYLRENAAYSDVNEGLAETVEGARTVEALRLARQRIRRTDGDIGRSFAAERYTLFLRSVWFPAAEVSYVLPVVATLLVGGLLYTHGMASLGQVTAATLYVQQLIDPVDRLLSWLDELQVGGASLARLLGVSAEPGDGRGRTPAGSARGPGEADTAQRPGEADTARGSGEGDTARRPGEGDHACGRGEGDTAPTLVAAGLHYSYVDGRDVLRGIDLAVRPGERLAMVGPSGAGKSTLGRLLAGIHPPREGSVTIGGVPLTSLPLARRRREVALVTQEHHVFVGTVADNVSLPRPDASEAEVRAALRAVDAIGWADALPDGLATVVGSGGTELSAAQAQQLALARLVLADPHTLVLDEATSLIDPRAARHLERSLGAVLDGRTVIAIAHRLHTAHDADRVAVVADGRIVELGSHAELVAAGGDYAALWESWHGRP</sequence>
<keyword evidence="8 11" id="KW-1133">Transmembrane helix</keyword>
<dbReference type="PROSITE" id="PS50929">
    <property type="entry name" value="ABC_TM1F"/>
    <property type="match status" value="1"/>
</dbReference>
<keyword evidence="2" id="KW-0813">Transport</keyword>
<dbReference type="SMART" id="SM00382">
    <property type="entry name" value="AAA"/>
    <property type="match status" value="1"/>
</dbReference>
<dbReference type="InterPro" id="IPR003593">
    <property type="entry name" value="AAA+_ATPase"/>
</dbReference>
<evidence type="ECO:0000256" key="11">
    <source>
        <dbReference type="SAM" id="Phobius"/>
    </source>
</evidence>
<keyword evidence="7 14" id="KW-0067">ATP-binding</keyword>
<dbReference type="GO" id="GO:0016887">
    <property type="term" value="F:ATP hydrolysis activity"/>
    <property type="evidence" value="ECO:0007669"/>
    <property type="project" value="InterPro"/>
</dbReference>
<keyword evidence="4" id="KW-0997">Cell inner membrane</keyword>
<dbReference type="Gene3D" id="3.40.50.300">
    <property type="entry name" value="P-loop containing nucleotide triphosphate hydrolases"/>
    <property type="match status" value="1"/>
</dbReference>
<evidence type="ECO:0000256" key="7">
    <source>
        <dbReference type="ARBA" id="ARBA00022840"/>
    </source>
</evidence>
<dbReference type="SUPFAM" id="SSF90123">
    <property type="entry name" value="ABC transporter transmembrane region"/>
    <property type="match status" value="1"/>
</dbReference>
<keyword evidence="9 11" id="KW-0472">Membrane</keyword>
<dbReference type="GO" id="GO:0005886">
    <property type="term" value="C:plasma membrane"/>
    <property type="evidence" value="ECO:0007669"/>
    <property type="project" value="UniProtKB-SubCell"/>
</dbReference>
<accession>A0A7R7DTY8</accession>
<comment type="subcellular location">
    <subcellularLocation>
        <location evidence="1">Cell membrane</location>
        <topology evidence="1">Multi-pass membrane protein</topology>
    </subcellularLocation>
</comment>
<dbReference type="RefSeq" id="WP_203963964.1">
    <property type="nucleotide sequence ID" value="NZ_AP023355.1"/>
</dbReference>
<evidence type="ECO:0000256" key="3">
    <source>
        <dbReference type="ARBA" id="ARBA00022475"/>
    </source>
</evidence>
<evidence type="ECO:0000259" key="13">
    <source>
        <dbReference type="PROSITE" id="PS50929"/>
    </source>
</evidence>
<dbReference type="FunFam" id="3.40.50.300:FF:001001">
    <property type="entry name" value="Multidrug ABC transporter ATP-binding protein"/>
    <property type="match status" value="1"/>
</dbReference>
<protein>
    <submittedName>
        <fullName evidence="14">Multidrug ABC transporter ATP-binding protein</fullName>
    </submittedName>
</protein>
<reference evidence="14 15" key="1">
    <citation type="submission" date="2020-08" db="EMBL/GenBank/DDBJ databases">
        <title>Whole genome shotgun sequence of Actinocatenispora thailandica NBRC 105041.</title>
        <authorList>
            <person name="Komaki H."/>
            <person name="Tamura T."/>
        </authorList>
    </citation>
    <scope>NUCLEOTIDE SEQUENCE [LARGE SCALE GENOMIC DNA]</scope>
    <source>
        <strain evidence="14 15">NBRC 105041</strain>
    </source>
</reference>
<keyword evidence="3" id="KW-1003">Cell membrane</keyword>
<dbReference type="Proteomes" id="UP000611640">
    <property type="component" value="Chromosome"/>
</dbReference>
<organism evidence="14 15">
    <name type="scientific">Actinocatenispora thailandica</name>
    <dbReference type="NCBI Taxonomy" id="227318"/>
    <lineage>
        <taxon>Bacteria</taxon>
        <taxon>Bacillati</taxon>
        <taxon>Actinomycetota</taxon>
        <taxon>Actinomycetes</taxon>
        <taxon>Micromonosporales</taxon>
        <taxon>Micromonosporaceae</taxon>
        <taxon>Actinocatenispora</taxon>
    </lineage>
</organism>
<proteinExistence type="predicted"/>
<feature type="transmembrane region" description="Helical" evidence="11">
    <location>
        <begin position="148"/>
        <end position="181"/>
    </location>
</feature>
<evidence type="ECO:0000256" key="8">
    <source>
        <dbReference type="ARBA" id="ARBA00022989"/>
    </source>
</evidence>
<dbReference type="Pfam" id="PF00005">
    <property type="entry name" value="ABC_tran"/>
    <property type="match status" value="1"/>
</dbReference>
<dbReference type="GO" id="GO:0015421">
    <property type="term" value="F:ABC-type oligopeptide transporter activity"/>
    <property type="evidence" value="ECO:0007669"/>
    <property type="project" value="TreeGrafter"/>
</dbReference>
<dbReference type="Gene3D" id="1.20.1560.10">
    <property type="entry name" value="ABC transporter type 1, transmembrane domain"/>
    <property type="match status" value="1"/>
</dbReference>
<evidence type="ECO:0000256" key="9">
    <source>
        <dbReference type="ARBA" id="ARBA00023136"/>
    </source>
</evidence>
<dbReference type="Pfam" id="PF00664">
    <property type="entry name" value="ABC_membrane"/>
    <property type="match status" value="1"/>
</dbReference>
<evidence type="ECO:0000256" key="5">
    <source>
        <dbReference type="ARBA" id="ARBA00022692"/>
    </source>
</evidence>
<feature type="region of interest" description="Disordered" evidence="10">
    <location>
        <begin position="323"/>
        <end position="380"/>
    </location>
</feature>
<dbReference type="InterPro" id="IPR003439">
    <property type="entry name" value="ABC_transporter-like_ATP-bd"/>
</dbReference>
<dbReference type="CDD" id="cd07346">
    <property type="entry name" value="ABC_6TM_exporters"/>
    <property type="match status" value="1"/>
</dbReference>
<evidence type="ECO:0000256" key="1">
    <source>
        <dbReference type="ARBA" id="ARBA00004651"/>
    </source>
</evidence>
<dbReference type="EMBL" id="AP023355">
    <property type="protein sequence ID" value="BCJ37809.1"/>
    <property type="molecule type" value="Genomic_DNA"/>
</dbReference>
<dbReference type="InterPro" id="IPR036640">
    <property type="entry name" value="ABC1_TM_sf"/>
</dbReference>
<feature type="compositionally biased region" description="Basic and acidic residues" evidence="10">
    <location>
        <begin position="363"/>
        <end position="380"/>
    </location>
</feature>
<feature type="domain" description="ABC transmembrane type-1" evidence="13">
    <location>
        <begin position="29"/>
        <end position="310"/>
    </location>
</feature>
<gene>
    <name evidence="14" type="ORF">Athai_53120</name>
</gene>
<keyword evidence="15" id="KW-1185">Reference proteome</keyword>
<evidence type="ECO:0000259" key="12">
    <source>
        <dbReference type="PROSITE" id="PS50893"/>
    </source>
</evidence>
<dbReference type="KEGG" id="atl:Athai_53120"/>
<dbReference type="InterPro" id="IPR011527">
    <property type="entry name" value="ABC1_TM_dom"/>
</dbReference>
<evidence type="ECO:0000256" key="4">
    <source>
        <dbReference type="ARBA" id="ARBA00022519"/>
    </source>
</evidence>
<evidence type="ECO:0000256" key="6">
    <source>
        <dbReference type="ARBA" id="ARBA00022741"/>
    </source>
</evidence>
<dbReference type="GO" id="GO:0005524">
    <property type="term" value="F:ATP binding"/>
    <property type="evidence" value="ECO:0007669"/>
    <property type="project" value="UniProtKB-KW"/>
</dbReference>